<evidence type="ECO:0000313" key="2">
    <source>
        <dbReference type="EMBL" id="MEQ2228417.1"/>
    </source>
</evidence>
<name>A0ABV0T824_9TELE</name>
<organism evidence="2 3">
    <name type="scientific">Ilyodon furcidens</name>
    <name type="common">goldbreast splitfin</name>
    <dbReference type="NCBI Taxonomy" id="33524"/>
    <lineage>
        <taxon>Eukaryota</taxon>
        <taxon>Metazoa</taxon>
        <taxon>Chordata</taxon>
        <taxon>Craniata</taxon>
        <taxon>Vertebrata</taxon>
        <taxon>Euteleostomi</taxon>
        <taxon>Actinopterygii</taxon>
        <taxon>Neopterygii</taxon>
        <taxon>Teleostei</taxon>
        <taxon>Neoteleostei</taxon>
        <taxon>Acanthomorphata</taxon>
        <taxon>Ovalentaria</taxon>
        <taxon>Atherinomorphae</taxon>
        <taxon>Cyprinodontiformes</taxon>
        <taxon>Goodeidae</taxon>
        <taxon>Ilyodon</taxon>
    </lineage>
</organism>
<feature type="region of interest" description="Disordered" evidence="1">
    <location>
        <begin position="1"/>
        <end position="23"/>
    </location>
</feature>
<feature type="compositionally biased region" description="Polar residues" evidence="1">
    <location>
        <begin position="10"/>
        <end position="23"/>
    </location>
</feature>
<accession>A0ABV0T824</accession>
<dbReference type="Proteomes" id="UP001482620">
    <property type="component" value="Unassembled WGS sequence"/>
</dbReference>
<gene>
    <name evidence="2" type="ORF">ILYODFUR_008574</name>
</gene>
<evidence type="ECO:0000256" key="1">
    <source>
        <dbReference type="SAM" id="MobiDB-lite"/>
    </source>
</evidence>
<reference evidence="2 3" key="1">
    <citation type="submission" date="2021-06" db="EMBL/GenBank/DDBJ databases">
        <authorList>
            <person name="Palmer J.M."/>
        </authorList>
    </citation>
    <scope>NUCLEOTIDE SEQUENCE [LARGE SCALE GENOMIC DNA]</scope>
    <source>
        <strain evidence="3">if_2019</strain>
        <tissue evidence="2">Muscle</tissue>
    </source>
</reference>
<sequence length="132" mass="15252">MDRGEAGACLQQSMGERRGTSWTGRQSIAGQHRHTQDKQPHTHSFTPEGNVERLINLIVMFLDCGRKPEYPERTHACRGEHANSLQKDISKLLKTRQCFAKIINNLKSNKMMTHHLMIKYFLELLIPKLEIK</sequence>
<keyword evidence="3" id="KW-1185">Reference proteome</keyword>
<evidence type="ECO:0000313" key="3">
    <source>
        <dbReference type="Proteomes" id="UP001482620"/>
    </source>
</evidence>
<dbReference type="EMBL" id="JAHRIQ010023751">
    <property type="protein sequence ID" value="MEQ2228417.1"/>
    <property type="molecule type" value="Genomic_DNA"/>
</dbReference>
<feature type="region of interest" description="Disordered" evidence="1">
    <location>
        <begin position="28"/>
        <end position="47"/>
    </location>
</feature>
<proteinExistence type="predicted"/>
<protein>
    <submittedName>
        <fullName evidence="2">Uncharacterized protein</fullName>
    </submittedName>
</protein>
<comment type="caution">
    <text evidence="2">The sequence shown here is derived from an EMBL/GenBank/DDBJ whole genome shotgun (WGS) entry which is preliminary data.</text>
</comment>